<comment type="caution">
    <text evidence="2">The sequence shown here is derived from an EMBL/GenBank/DDBJ whole genome shotgun (WGS) entry which is preliminary data.</text>
</comment>
<dbReference type="Proteomes" id="UP001197236">
    <property type="component" value="Unassembled WGS sequence"/>
</dbReference>
<protein>
    <submittedName>
        <fullName evidence="2">Uncharacterized protein</fullName>
    </submittedName>
</protein>
<keyword evidence="1" id="KW-1133">Transmembrane helix</keyword>
<keyword evidence="3" id="KW-1185">Reference proteome</keyword>
<name>A0ABS6VL03_9GAMM</name>
<gene>
    <name evidence="2" type="ORF">KYI95_19925</name>
</gene>
<keyword evidence="1" id="KW-0812">Transmembrane</keyword>
<keyword evidence="1" id="KW-0472">Membrane</keyword>
<accession>A0ABS6VL03</accession>
<proteinExistence type="predicted"/>
<evidence type="ECO:0000256" key="1">
    <source>
        <dbReference type="SAM" id="Phobius"/>
    </source>
</evidence>
<feature type="transmembrane region" description="Helical" evidence="1">
    <location>
        <begin position="12"/>
        <end position="30"/>
    </location>
</feature>
<organism evidence="2 3">
    <name type="scientific">Pantoea allii</name>
    <dbReference type="NCBI Taxonomy" id="574096"/>
    <lineage>
        <taxon>Bacteria</taxon>
        <taxon>Pseudomonadati</taxon>
        <taxon>Pseudomonadota</taxon>
        <taxon>Gammaproteobacteria</taxon>
        <taxon>Enterobacterales</taxon>
        <taxon>Erwiniaceae</taxon>
        <taxon>Pantoea</taxon>
    </lineage>
</organism>
<reference evidence="2 3" key="1">
    <citation type="submission" date="2021-07" db="EMBL/GenBank/DDBJ databases">
        <title>A novel phosphonate cluster across the Pantoea species complex is important for pathogenicity in onion.</title>
        <authorList>
            <person name="Zhao M."/>
            <person name="Stice S."/>
            <person name="Shin G.Y."/>
            <person name="Coutinho T."/>
            <person name="Gitaitis R."/>
            <person name="Kvitko B."/>
            <person name="Dutta B."/>
        </authorList>
    </citation>
    <scope>NUCLEOTIDE SEQUENCE [LARGE SCALE GENOMIC DNA]</scope>
    <source>
        <strain evidence="2 3">BD 382</strain>
    </source>
</reference>
<sequence length="149" mass="17452">MNVGWLERQPPHVETLAVWAVTVFIVLINLDDFFSEQIRPVLLTAGLASVVLSGVLWLRWRKKPHNWPDLIADELVSYLPTYPDAFARLQQSVLKDGHLDPKVLDEWVKEEERAIRDKQQALNRREFAFTLRKMGHETEDRHHDDARHP</sequence>
<dbReference type="EMBL" id="JAHVXZ010000016">
    <property type="protein sequence ID" value="MBW1259443.1"/>
    <property type="molecule type" value="Genomic_DNA"/>
</dbReference>
<feature type="transmembrane region" description="Helical" evidence="1">
    <location>
        <begin position="42"/>
        <end position="60"/>
    </location>
</feature>
<evidence type="ECO:0000313" key="3">
    <source>
        <dbReference type="Proteomes" id="UP001197236"/>
    </source>
</evidence>
<evidence type="ECO:0000313" key="2">
    <source>
        <dbReference type="EMBL" id="MBW1259443.1"/>
    </source>
</evidence>